<keyword evidence="9" id="KW-1185">Reference proteome</keyword>
<dbReference type="STRING" id="1142394.PSMK_20130"/>
<organism evidence="8 9">
    <name type="scientific">Phycisphaera mikurensis (strain NBRC 102666 / KCTC 22515 / FYK2301M01)</name>
    <dbReference type="NCBI Taxonomy" id="1142394"/>
    <lineage>
        <taxon>Bacteria</taxon>
        <taxon>Pseudomonadati</taxon>
        <taxon>Planctomycetota</taxon>
        <taxon>Phycisphaerae</taxon>
        <taxon>Phycisphaerales</taxon>
        <taxon>Phycisphaeraceae</taxon>
        <taxon>Phycisphaera</taxon>
    </lineage>
</organism>
<evidence type="ECO:0000256" key="1">
    <source>
        <dbReference type="ARBA" id="ARBA00022490"/>
    </source>
</evidence>
<dbReference type="EMBL" id="AP012338">
    <property type="protein sequence ID" value="BAM04172.1"/>
    <property type="molecule type" value="Genomic_DNA"/>
</dbReference>
<evidence type="ECO:0000256" key="3">
    <source>
        <dbReference type="ARBA" id="ARBA00022741"/>
    </source>
</evidence>
<dbReference type="SUPFAM" id="SSF52317">
    <property type="entry name" value="Class I glutamine amidotransferase-like"/>
    <property type="match status" value="1"/>
</dbReference>
<name>I0IFY4_PHYMF</name>
<dbReference type="InterPro" id="IPR010075">
    <property type="entry name" value="PRibForGlyAmidine_synth_PurQ"/>
</dbReference>
<dbReference type="PANTHER" id="PTHR10099">
    <property type="entry name" value="PHOSPHORIBOSYLFORMYLGLYCINAMIDINE SYNTHASE"/>
    <property type="match status" value="1"/>
</dbReference>
<dbReference type="AlphaFoldDB" id="I0IFY4"/>
<evidence type="ECO:0000313" key="8">
    <source>
        <dbReference type="EMBL" id="BAM04172.1"/>
    </source>
</evidence>
<dbReference type="SMART" id="SM01211">
    <property type="entry name" value="GATase_5"/>
    <property type="match status" value="1"/>
</dbReference>
<dbReference type="GO" id="GO:0005737">
    <property type="term" value="C:cytoplasm"/>
    <property type="evidence" value="ECO:0007669"/>
    <property type="project" value="TreeGrafter"/>
</dbReference>
<dbReference type="Proteomes" id="UP000007881">
    <property type="component" value="Chromosome"/>
</dbReference>
<evidence type="ECO:0000256" key="4">
    <source>
        <dbReference type="ARBA" id="ARBA00022755"/>
    </source>
</evidence>
<proteinExistence type="predicted"/>
<dbReference type="GO" id="GO:0004642">
    <property type="term" value="F:phosphoribosylformylglycinamidine synthase activity"/>
    <property type="evidence" value="ECO:0007669"/>
    <property type="project" value="UniProtKB-EC"/>
</dbReference>
<dbReference type="Pfam" id="PF13507">
    <property type="entry name" value="GATase_5"/>
    <property type="match status" value="1"/>
</dbReference>
<dbReference type="Gene3D" id="3.40.50.880">
    <property type="match status" value="1"/>
</dbReference>
<keyword evidence="2 8" id="KW-0436">Ligase</keyword>
<dbReference type="RefSeq" id="WP_014437390.1">
    <property type="nucleotide sequence ID" value="NC_017080.1"/>
</dbReference>
<dbReference type="EC" id="6.3.5.3" evidence="8"/>
<gene>
    <name evidence="8" type="primary">purQ</name>
    <name evidence="8" type="ordered locus">PSMK_20130</name>
</gene>
<dbReference type="eggNOG" id="COG0047">
    <property type="taxonomic scope" value="Bacteria"/>
</dbReference>
<keyword evidence="7" id="KW-0315">Glutamine amidotransferase</keyword>
<sequence>MASPSVLILRTAGTNCDAEMAHAFSLAGFTPETVHVNALAGEPGRLAGFAALGLPGGFSHGDDIAAGRILAARLRQDLLPALQENIERGMLVLGVCNGFQVLVKLGLLPDPVAAVQITTLARNRSGIFHDAWHHVAADEESPCVWTRGLGEHELPSAHAEGRFTAPAAVLDALEENHQVALRYAGESPSGSDRGIAGICDPTGRVFGLMPHPERWTDPLHHPAWTSGKQDPAGLRYFRNARDAV</sequence>
<keyword evidence="4" id="KW-0658">Purine biosynthesis</keyword>
<dbReference type="PROSITE" id="PS51273">
    <property type="entry name" value="GATASE_TYPE_1"/>
    <property type="match status" value="1"/>
</dbReference>
<dbReference type="OrthoDB" id="9804441at2"/>
<dbReference type="PATRIC" id="fig|1142394.8.peg.2076"/>
<evidence type="ECO:0000256" key="7">
    <source>
        <dbReference type="ARBA" id="ARBA00022962"/>
    </source>
</evidence>
<keyword evidence="6" id="KW-0067">ATP-binding</keyword>
<dbReference type="KEGG" id="phm:PSMK_20130"/>
<dbReference type="GO" id="GO:0006189">
    <property type="term" value="P:'de novo' IMP biosynthetic process"/>
    <property type="evidence" value="ECO:0007669"/>
    <property type="project" value="InterPro"/>
</dbReference>
<dbReference type="PIRSF" id="PIRSF001586">
    <property type="entry name" value="FGAM_synth_I"/>
    <property type="match status" value="1"/>
</dbReference>
<keyword evidence="3" id="KW-0547">Nucleotide-binding</keyword>
<dbReference type="InterPro" id="IPR029062">
    <property type="entry name" value="Class_I_gatase-like"/>
</dbReference>
<dbReference type="PANTHER" id="PTHR10099:SF1">
    <property type="entry name" value="PHOSPHORIBOSYLFORMYLGLYCINAMIDINE SYNTHASE"/>
    <property type="match status" value="1"/>
</dbReference>
<keyword evidence="5" id="KW-0378">Hydrolase</keyword>
<reference evidence="8 9" key="1">
    <citation type="submission" date="2012-02" db="EMBL/GenBank/DDBJ databases">
        <title>Complete genome sequence of Phycisphaera mikurensis NBRC 102666.</title>
        <authorList>
            <person name="Ankai A."/>
            <person name="Hosoyama A."/>
            <person name="Terui Y."/>
            <person name="Sekine M."/>
            <person name="Fukai R."/>
            <person name="Kato Y."/>
            <person name="Nakamura S."/>
            <person name="Yamada-Narita S."/>
            <person name="Kawakoshi A."/>
            <person name="Fukunaga Y."/>
            <person name="Yamazaki S."/>
            <person name="Fujita N."/>
        </authorList>
    </citation>
    <scope>NUCLEOTIDE SEQUENCE [LARGE SCALE GENOMIC DNA]</scope>
    <source>
        <strain evidence="9">NBRC 102666 / KCTC 22515 / FYK2301M01</strain>
    </source>
</reference>
<dbReference type="GO" id="GO:0005524">
    <property type="term" value="F:ATP binding"/>
    <property type="evidence" value="ECO:0007669"/>
    <property type="project" value="UniProtKB-KW"/>
</dbReference>
<keyword evidence="1" id="KW-0963">Cytoplasm</keyword>
<accession>I0IFY4</accession>
<dbReference type="HOGENOM" id="CLU_001031_3_0_0"/>
<evidence type="ECO:0000256" key="5">
    <source>
        <dbReference type="ARBA" id="ARBA00022801"/>
    </source>
</evidence>
<dbReference type="GO" id="GO:0016787">
    <property type="term" value="F:hydrolase activity"/>
    <property type="evidence" value="ECO:0007669"/>
    <property type="project" value="UniProtKB-KW"/>
</dbReference>
<evidence type="ECO:0000256" key="2">
    <source>
        <dbReference type="ARBA" id="ARBA00022598"/>
    </source>
</evidence>
<evidence type="ECO:0000313" key="9">
    <source>
        <dbReference type="Proteomes" id="UP000007881"/>
    </source>
</evidence>
<evidence type="ECO:0000256" key="6">
    <source>
        <dbReference type="ARBA" id="ARBA00022840"/>
    </source>
</evidence>
<protein>
    <submittedName>
        <fullName evidence="8">Phosphoribosylformylglycinamidine synthase I</fullName>
        <ecNumber evidence="8">6.3.5.3</ecNumber>
    </submittedName>
</protein>